<name>A0A7J8MBJ3_9ROSI</name>
<evidence type="ECO:0000256" key="1">
    <source>
        <dbReference type="SAM" id="SignalP"/>
    </source>
</evidence>
<proteinExistence type="predicted"/>
<keyword evidence="3" id="KW-1185">Reference proteome</keyword>
<dbReference type="EMBL" id="JABEZX010000008">
    <property type="protein sequence ID" value="MBA0562016.1"/>
    <property type="molecule type" value="Genomic_DNA"/>
</dbReference>
<accession>A0A7J8MBJ3</accession>
<dbReference type="Proteomes" id="UP000593572">
    <property type="component" value="Unassembled WGS sequence"/>
</dbReference>
<feature type="chain" id="PRO_5029456626" description="Peroxidase" evidence="1">
    <location>
        <begin position="23"/>
        <end position="77"/>
    </location>
</feature>
<gene>
    <name evidence="2" type="ORF">Golob_007105</name>
</gene>
<comment type="caution">
    <text evidence="2">The sequence shown here is derived from an EMBL/GenBank/DDBJ whole genome shotgun (WGS) entry which is preliminary data.</text>
</comment>
<reference evidence="2 3" key="1">
    <citation type="journal article" date="2019" name="Genome Biol. Evol.">
        <title>Insights into the evolution of the New World diploid cottons (Gossypium, subgenus Houzingenia) based on genome sequencing.</title>
        <authorList>
            <person name="Grover C.E."/>
            <person name="Arick M.A. 2nd"/>
            <person name="Thrash A."/>
            <person name="Conover J.L."/>
            <person name="Sanders W.S."/>
            <person name="Peterson D.G."/>
            <person name="Frelichowski J.E."/>
            <person name="Scheffler J.A."/>
            <person name="Scheffler B.E."/>
            <person name="Wendel J.F."/>
        </authorList>
    </citation>
    <scope>NUCLEOTIDE SEQUENCE [LARGE SCALE GENOMIC DNA]</scope>
    <source>
        <strain evidence="2">157</strain>
        <tissue evidence="2">Leaf</tissue>
    </source>
</reference>
<organism evidence="2 3">
    <name type="scientific">Gossypium lobatum</name>
    <dbReference type="NCBI Taxonomy" id="34289"/>
    <lineage>
        <taxon>Eukaryota</taxon>
        <taxon>Viridiplantae</taxon>
        <taxon>Streptophyta</taxon>
        <taxon>Embryophyta</taxon>
        <taxon>Tracheophyta</taxon>
        <taxon>Spermatophyta</taxon>
        <taxon>Magnoliopsida</taxon>
        <taxon>eudicotyledons</taxon>
        <taxon>Gunneridae</taxon>
        <taxon>Pentapetalae</taxon>
        <taxon>rosids</taxon>
        <taxon>malvids</taxon>
        <taxon>Malvales</taxon>
        <taxon>Malvaceae</taxon>
        <taxon>Malvoideae</taxon>
        <taxon>Gossypium</taxon>
    </lineage>
</organism>
<evidence type="ECO:0008006" key="4">
    <source>
        <dbReference type="Google" id="ProtNLM"/>
    </source>
</evidence>
<evidence type="ECO:0000313" key="2">
    <source>
        <dbReference type="EMBL" id="MBA0562016.1"/>
    </source>
</evidence>
<feature type="signal peptide" evidence="1">
    <location>
        <begin position="1"/>
        <end position="22"/>
    </location>
</feature>
<keyword evidence="1" id="KW-0732">Signal</keyword>
<dbReference type="PROSITE" id="PS51257">
    <property type="entry name" value="PROKAR_LIPOPROTEIN"/>
    <property type="match status" value="1"/>
</dbReference>
<evidence type="ECO:0000313" key="3">
    <source>
        <dbReference type="Proteomes" id="UP000593572"/>
    </source>
</evidence>
<protein>
    <recommendedName>
        <fullName evidence="4">Peroxidase</fullName>
    </recommendedName>
</protein>
<dbReference type="AlphaFoldDB" id="A0A7J8MBJ3"/>
<sequence length="77" mass="8516">MRKQALILVCIVVFGVVGSCHGGSLKKGYYDNTCPDAEAIIKNATEKPRLQEPASCLKSLHDIGKFSLFRVVMLRSY</sequence>